<protein>
    <submittedName>
        <fullName evidence="1">Uncharacterized protein</fullName>
    </submittedName>
</protein>
<dbReference type="Proteomes" id="UP000186922">
    <property type="component" value="Unassembled WGS sequence"/>
</dbReference>
<gene>
    <name evidence="1" type="primary">RvY_17775-1</name>
    <name evidence="1" type="synonym">RvY_17775.1</name>
    <name evidence="1" type="ORF">RvY_17775</name>
</gene>
<evidence type="ECO:0000313" key="1">
    <source>
        <dbReference type="EMBL" id="GAV08017.1"/>
    </source>
</evidence>
<dbReference type="EMBL" id="BDGG01000016">
    <property type="protein sequence ID" value="GAV08017.1"/>
    <property type="molecule type" value="Genomic_DNA"/>
</dbReference>
<sequence>MISASTIQAEMFGRISAGQQPRKGISTLVSITKKSVGGDESLYLPSHHQDLFASYIKEKDRSEWLAYRLTDGAMYCYHCFDLWADHPQHESVRRKAWCNFFGVYANSSTPAADRQKVLRHEKTPTHTMCTERDTVMKETQFGDLWVVDETMRLELSKNYAPTVEVLDLVHTEAYSYLSYPSHAEFMNAGKRYGVDMGNSHMSR</sequence>
<keyword evidence="2" id="KW-1185">Reference proteome</keyword>
<proteinExistence type="predicted"/>
<reference evidence="1 2" key="1">
    <citation type="journal article" date="2016" name="Nat. Commun.">
        <title>Extremotolerant tardigrade genome and improved radiotolerance of human cultured cells by tardigrade-unique protein.</title>
        <authorList>
            <person name="Hashimoto T."/>
            <person name="Horikawa D.D."/>
            <person name="Saito Y."/>
            <person name="Kuwahara H."/>
            <person name="Kozuka-Hata H."/>
            <person name="Shin-I T."/>
            <person name="Minakuchi Y."/>
            <person name="Ohishi K."/>
            <person name="Motoyama A."/>
            <person name="Aizu T."/>
            <person name="Enomoto A."/>
            <person name="Kondo K."/>
            <person name="Tanaka S."/>
            <person name="Hara Y."/>
            <person name="Koshikawa S."/>
            <person name="Sagara H."/>
            <person name="Miura T."/>
            <person name="Yokobori S."/>
            <person name="Miyagawa K."/>
            <person name="Suzuki Y."/>
            <person name="Kubo T."/>
            <person name="Oyama M."/>
            <person name="Kohara Y."/>
            <person name="Fujiyama A."/>
            <person name="Arakawa K."/>
            <person name="Katayama T."/>
            <person name="Toyoda A."/>
            <person name="Kunieda T."/>
        </authorList>
    </citation>
    <scope>NUCLEOTIDE SEQUENCE [LARGE SCALE GENOMIC DNA]</scope>
    <source>
        <strain evidence="1 2">YOKOZUNA-1</strain>
    </source>
</reference>
<accession>A0A1D1W3C3</accession>
<name>A0A1D1W3C3_RAMVA</name>
<organism evidence="1 2">
    <name type="scientific">Ramazzottius varieornatus</name>
    <name type="common">Water bear</name>
    <name type="synonym">Tardigrade</name>
    <dbReference type="NCBI Taxonomy" id="947166"/>
    <lineage>
        <taxon>Eukaryota</taxon>
        <taxon>Metazoa</taxon>
        <taxon>Ecdysozoa</taxon>
        <taxon>Tardigrada</taxon>
        <taxon>Eutardigrada</taxon>
        <taxon>Parachela</taxon>
        <taxon>Hypsibioidea</taxon>
        <taxon>Ramazzottiidae</taxon>
        <taxon>Ramazzottius</taxon>
    </lineage>
</organism>
<evidence type="ECO:0000313" key="2">
    <source>
        <dbReference type="Proteomes" id="UP000186922"/>
    </source>
</evidence>
<dbReference type="AlphaFoldDB" id="A0A1D1W3C3"/>
<comment type="caution">
    <text evidence="1">The sequence shown here is derived from an EMBL/GenBank/DDBJ whole genome shotgun (WGS) entry which is preliminary data.</text>
</comment>